<dbReference type="InterPro" id="IPR032807">
    <property type="entry name" value="GNVR"/>
</dbReference>
<evidence type="ECO:0000256" key="5">
    <source>
        <dbReference type="ARBA" id="ARBA00022989"/>
    </source>
</evidence>
<evidence type="ECO:0000313" key="11">
    <source>
        <dbReference type="EMBL" id="KGX90985.1"/>
    </source>
</evidence>
<dbReference type="OrthoDB" id="2360475at2"/>
<keyword evidence="3" id="KW-1003">Cell membrane</keyword>
<dbReference type="Pfam" id="PF02706">
    <property type="entry name" value="Wzz"/>
    <property type="match status" value="1"/>
</dbReference>
<keyword evidence="5 8" id="KW-1133">Transmembrane helix</keyword>
<dbReference type="GO" id="GO:0004713">
    <property type="term" value="F:protein tyrosine kinase activity"/>
    <property type="evidence" value="ECO:0007669"/>
    <property type="project" value="TreeGrafter"/>
</dbReference>
<evidence type="ECO:0000256" key="3">
    <source>
        <dbReference type="ARBA" id="ARBA00022475"/>
    </source>
</evidence>
<evidence type="ECO:0000313" key="12">
    <source>
        <dbReference type="Proteomes" id="UP000030403"/>
    </source>
</evidence>
<dbReference type="Proteomes" id="UP000030403">
    <property type="component" value="Unassembled WGS sequence"/>
</dbReference>
<evidence type="ECO:0000256" key="7">
    <source>
        <dbReference type="SAM" id="MobiDB-lite"/>
    </source>
</evidence>
<feature type="transmembrane region" description="Helical" evidence="8">
    <location>
        <begin position="175"/>
        <end position="196"/>
    </location>
</feature>
<dbReference type="InterPro" id="IPR003856">
    <property type="entry name" value="LPS_length_determ_N"/>
</dbReference>
<dbReference type="STRING" id="1385511.GCA_000425225_00290"/>
<comment type="caution">
    <text evidence="11">The sequence shown here is derived from an EMBL/GenBank/DDBJ whole genome shotgun (WGS) entry which is preliminary data.</text>
</comment>
<dbReference type="PANTHER" id="PTHR32309:SF13">
    <property type="entry name" value="FERRIC ENTEROBACTIN TRANSPORT PROTEIN FEPE"/>
    <property type="match status" value="1"/>
</dbReference>
<keyword evidence="12" id="KW-1185">Reference proteome</keyword>
<dbReference type="Pfam" id="PF13807">
    <property type="entry name" value="GNVR"/>
    <property type="match status" value="1"/>
</dbReference>
<evidence type="ECO:0000256" key="4">
    <source>
        <dbReference type="ARBA" id="ARBA00022692"/>
    </source>
</evidence>
<dbReference type="InterPro" id="IPR050445">
    <property type="entry name" value="Bact_polysacc_biosynth/exp"/>
</dbReference>
<feature type="domain" description="Tyrosine-protein kinase G-rich" evidence="10">
    <location>
        <begin position="149"/>
        <end position="195"/>
    </location>
</feature>
<evidence type="ECO:0000256" key="6">
    <source>
        <dbReference type="ARBA" id="ARBA00023136"/>
    </source>
</evidence>
<protein>
    <submittedName>
        <fullName evidence="11">Capsular polysaccharide biosynthesis protein</fullName>
    </submittedName>
</protein>
<reference evidence="11 12" key="1">
    <citation type="submission" date="2013-08" db="EMBL/GenBank/DDBJ databases">
        <authorList>
            <person name="Huang J."/>
            <person name="Wang G."/>
        </authorList>
    </citation>
    <scope>NUCLEOTIDE SEQUENCE [LARGE SCALE GENOMIC DNA]</scope>
    <source>
        <strain evidence="11 12">BH030004</strain>
    </source>
</reference>
<comment type="similarity">
    <text evidence="2">Belongs to the CpsC/CapA family.</text>
</comment>
<dbReference type="RefSeq" id="WP_027447779.1">
    <property type="nucleotide sequence ID" value="NZ_AVPF01000004.1"/>
</dbReference>
<evidence type="ECO:0000259" key="9">
    <source>
        <dbReference type="Pfam" id="PF02706"/>
    </source>
</evidence>
<feature type="transmembrane region" description="Helical" evidence="8">
    <location>
        <begin position="18"/>
        <end position="40"/>
    </location>
</feature>
<gene>
    <name evidence="11" type="ORF">N783_13445</name>
</gene>
<dbReference type="EMBL" id="AVPF01000004">
    <property type="protein sequence ID" value="KGX90985.1"/>
    <property type="molecule type" value="Genomic_DNA"/>
</dbReference>
<evidence type="ECO:0000259" key="10">
    <source>
        <dbReference type="Pfam" id="PF13807"/>
    </source>
</evidence>
<evidence type="ECO:0000256" key="8">
    <source>
        <dbReference type="SAM" id="Phobius"/>
    </source>
</evidence>
<keyword evidence="4 8" id="KW-0812">Transmembrane</keyword>
<sequence>MEETISLKEIFEVLKKRILLIISLIVVATVTSGLISYFYLTPIYESSSQFLVNQKEQEQSMNYNVNDIRTNVELINTYNVIIKSPAILDDVIEEMELDLSNGQLKNKLRVSSEQNSQVVMVTATDPDPNQAAEIANTTVEIFQNKIPTLMNVNNVHILSQAVVGTNPQPVKPQPILNIAIAFVVGAMAGVGLAFLLEYMDNTIKNESDVEQILGVPVLGVISEISEQDLGDYRTTRSKTTTQTSGGESLGA</sequence>
<accession>A0A0A5GIP8</accession>
<keyword evidence="6 8" id="KW-0472">Membrane</keyword>
<feature type="region of interest" description="Disordered" evidence="7">
    <location>
        <begin position="231"/>
        <end position="251"/>
    </location>
</feature>
<dbReference type="eggNOG" id="COG3944">
    <property type="taxonomic scope" value="Bacteria"/>
</dbReference>
<feature type="domain" description="Polysaccharide chain length determinant N-terminal" evidence="9">
    <location>
        <begin position="3"/>
        <end position="94"/>
    </location>
</feature>
<organism evidence="11 12">
    <name type="scientific">Pontibacillus marinus BH030004 = DSM 16465</name>
    <dbReference type="NCBI Taxonomy" id="1385511"/>
    <lineage>
        <taxon>Bacteria</taxon>
        <taxon>Bacillati</taxon>
        <taxon>Bacillota</taxon>
        <taxon>Bacilli</taxon>
        <taxon>Bacillales</taxon>
        <taxon>Bacillaceae</taxon>
        <taxon>Pontibacillus</taxon>
    </lineage>
</organism>
<evidence type="ECO:0000256" key="2">
    <source>
        <dbReference type="ARBA" id="ARBA00006683"/>
    </source>
</evidence>
<name>A0A0A5GIP8_9BACI</name>
<dbReference type="AlphaFoldDB" id="A0A0A5GIP8"/>
<proteinExistence type="inferred from homology"/>
<dbReference type="GO" id="GO:0005886">
    <property type="term" value="C:plasma membrane"/>
    <property type="evidence" value="ECO:0007669"/>
    <property type="project" value="UniProtKB-SubCell"/>
</dbReference>
<evidence type="ECO:0000256" key="1">
    <source>
        <dbReference type="ARBA" id="ARBA00004651"/>
    </source>
</evidence>
<comment type="subcellular location">
    <subcellularLocation>
        <location evidence="1">Cell membrane</location>
        <topology evidence="1">Multi-pass membrane protein</topology>
    </subcellularLocation>
</comment>
<dbReference type="PANTHER" id="PTHR32309">
    <property type="entry name" value="TYROSINE-PROTEIN KINASE"/>
    <property type="match status" value="1"/>
</dbReference>